<dbReference type="EMBL" id="FQYQ01000013">
    <property type="protein sequence ID" value="SHJ22977.1"/>
    <property type="molecule type" value="Genomic_DNA"/>
</dbReference>
<dbReference type="PANTHER" id="PTHR30408">
    <property type="entry name" value="TYPE-1 RESTRICTION ENZYME ECOKI SPECIFICITY PROTEIN"/>
    <property type="match status" value="1"/>
</dbReference>
<sequence>MIDPYIKNDKTVVMEDMVLPDRPITYGIVKPGTNVEGGVPVVRVKDYTDGIIHTNDMLHTKPELNNKYLRSTLNEGDVLLSIGGTIGRVAIVPVDLVGANITQHTARISLKSEYNPIWLKGLLETSLMQEMMAKNTLGVAQVGLNLKDIRQFKMPDMPCEEQSELVRLYQQSDKSKYICNVTRRFLC</sequence>
<dbReference type="RefSeq" id="WP_083572481.1">
    <property type="nucleotide sequence ID" value="NZ_FQYQ01000013.1"/>
</dbReference>
<evidence type="ECO:0000256" key="1">
    <source>
        <dbReference type="ARBA" id="ARBA00010923"/>
    </source>
</evidence>
<keyword evidence="3" id="KW-0238">DNA-binding</keyword>
<evidence type="ECO:0000256" key="2">
    <source>
        <dbReference type="ARBA" id="ARBA00022747"/>
    </source>
</evidence>
<comment type="similarity">
    <text evidence="1">Belongs to the type-I restriction system S methylase family.</text>
</comment>
<accession>A0A1M6HLE0</accession>
<protein>
    <submittedName>
        <fullName evidence="5">Type I restriction modification DNA specificity domain-containing protein</fullName>
    </submittedName>
</protein>
<proteinExistence type="inferred from homology"/>
<evidence type="ECO:0000259" key="4">
    <source>
        <dbReference type="Pfam" id="PF01420"/>
    </source>
</evidence>
<evidence type="ECO:0000256" key="3">
    <source>
        <dbReference type="ARBA" id="ARBA00023125"/>
    </source>
</evidence>
<feature type="domain" description="Type I restriction modification DNA specificity" evidence="4">
    <location>
        <begin position="35"/>
        <end position="173"/>
    </location>
</feature>
<dbReference type="SUPFAM" id="SSF116734">
    <property type="entry name" value="DNA methylase specificity domain"/>
    <property type="match status" value="1"/>
</dbReference>
<dbReference type="PANTHER" id="PTHR30408:SF12">
    <property type="entry name" value="TYPE I RESTRICTION ENZYME MJAVIII SPECIFICITY SUBUNIT"/>
    <property type="match status" value="1"/>
</dbReference>
<dbReference type="AlphaFoldDB" id="A0A1M6HLE0"/>
<keyword evidence="6" id="KW-1185">Reference proteome</keyword>
<dbReference type="InterPro" id="IPR052021">
    <property type="entry name" value="Type-I_RS_S_subunit"/>
</dbReference>
<dbReference type="GO" id="GO:0009307">
    <property type="term" value="P:DNA restriction-modification system"/>
    <property type="evidence" value="ECO:0007669"/>
    <property type="project" value="UniProtKB-KW"/>
</dbReference>
<evidence type="ECO:0000313" key="6">
    <source>
        <dbReference type="Proteomes" id="UP000184185"/>
    </source>
</evidence>
<dbReference type="OrthoDB" id="9811611at2"/>
<organism evidence="5 6">
    <name type="scientific">Pseudobutyrivibrio xylanivorans DSM 14809</name>
    <dbReference type="NCBI Taxonomy" id="1123012"/>
    <lineage>
        <taxon>Bacteria</taxon>
        <taxon>Bacillati</taxon>
        <taxon>Bacillota</taxon>
        <taxon>Clostridia</taxon>
        <taxon>Lachnospirales</taxon>
        <taxon>Lachnospiraceae</taxon>
        <taxon>Pseudobutyrivibrio</taxon>
    </lineage>
</organism>
<evidence type="ECO:0000313" key="5">
    <source>
        <dbReference type="EMBL" id="SHJ22977.1"/>
    </source>
</evidence>
<dbReference type="InterPro" id="IPR044946">
    <property type="entry name" value="Restrct_endonuc_typeI_TRD_sf"/>
</dbReference>
<dbReference type="Pfam" id="PF01420">
    <property type="entry name" value="Methylase_S"/>
    <property type="match status" value="1"/>
</dbReference>
<dbReference type="Gene3D" id="3.90.220.20">
    <property type="entry name" value="DNA methylase specificity domains"/>
    <property type="match status" value="1"/>
</dbReference>
<gene>
    <name evidence="5" type="ORF">SAMN02745725_02051</name>
</gene>
<dbReference type="Proteomes" id="UP000184185">
    <property type="component" value="Unassembled WGS sequence"/>
</dbReference>
<dbReference type="InterPro" id="IPR000055">
    <property type="entry name" value="Restrct_endonuc_typeI_TRD"/>
</dbReference>
<dbReference type="GO" id="GO:0003677">
    <property type="term" value="F:DNA binding"/>
    <property type="evidence" value="ECO:0007669"/>
    <property type="project" value="UniProtKB-KW"/>
</dbReference>
<keyword evidence="2" id="KW-0680">Restriction system</keyword>
<name>A0A1M6HLE0_PSEXY</name>
<reference evidence="5 6" key="1">
    <citation type="submission" date="2016-11" db="EMBL/GenBank/DDBJ databases">
        <authorList>
            <person name="Jaros S."/>
            <person name="Januszkiewicz K."/>
            <person name="Wedrychowicz H."/>
        </authorList>
    </citation>
    <scope>NUCLEOTIDE SEQUENCE [LARGE SCALE GENOMIC DNA]</scope>
    <source>
        <strain evidence="5 6">DSM 14809</strain>
    </source>
</reference>
<dbReference type="CDD" id="cd17256">
    <property type="entry name" value="RMtype1_S_EcoJA65PI-TRD1-CR1_like"/>
    <property type="match status" value="1"/>
</dbReference>